<keyword evidence="4" id="KW-1185">Reference proteome</keyword>
<organism evidence="3 4">
    <name type="scientific">Umbra pygmaea</name>
    <name type="common">Eastern mudminnow</name>
    <dbReference type="NCBI Taxonomy" id="75934"/>
    <lineage>
        <taxon>Eukaryota</taxon>
        <taxon>Metazoa</taxon>
        <taxon>Chordata</taxon>
        <taxon>Craniata</taxon>
        <taxon>Vertebrata</taxon>
        <taxon>Euteleostomi</taxon>
        <taxon>Actinopterygii</taxon>
        <taxon>Neopterygii</taxon>
        <taxon>Teleostei</taxon>
        <taxon>Protacanthopterygii</taxon>
        <taxon>Esociformes</taxon>
        <taxon>Umbridae</taxon>
        <taxon>Umbra</taxon>
    </lineage>
</organism>
<protein>
    <recommendedName>
        <fullName evidence="2">Aminopeptidase N-like N-terminal domain-containing protein</fullName>
    </recommendedName>
</protein>
<dbReference type="AlphaFoldDB" id="A0ABD0WUU9"/>
<evidence type="ECO:0000259" key="2">
    <source>
        <dbReference type="Pfam" id="PF17900"/>
    </source>
</evidence>
<feature type="domain" description="Aminopeptidase N-like N-terminal" evidence="2">
    <location>
        <begin position="53"/>
        <end position="178"/>
    </location>
</feature>
<keyword evidence="1" id="KW-1133">Transmembrane helix</keyword>
<dbReference type="Proteomes" id="UP001557470">
    <property type="component" value="Unassembled WGS sequence"/>
</dbReference>
<feature type="transmembrane region" description="Helical" evidence="1">
    <location>
        <begin position="12"/>
        <end position="32"/>
    </location>
</feature>
<dbReference type="EMBL" id="JAGEUA010000008">
    <property type="protein sequence ID" value="KAL0968052.1"/>
    <property type="molecule type" value="Genomic_DNA"/>
</dbReference>
<evidence type="ECO:0000313" key="3">
    <source>
        <dbReference type="EMBL" id="KAL0968052.1"/>
    </source>
</evidence>
<dbReference type="InterPro" id="IPR050344">
    <property type="entry name" value="Peptidase_M1_aminopeptidases"/>
</dbReference>
<comment type="caution">
    <text evidence="3">The sequence shown here is derived from an EMBL/GenBank/DDBJ whole genome shotgun (WGS) entry which is preliminary data.</text>
</comment>
<dbReference type="Gene3D" id="2.60.40.1730">
    <property type="entry name" value="tricorn interacting facor f3 domain"/>
    <property type="match status" value="1"/>
</dbReference>
<name>A0ABD0WUU9_UMBPY</name>
<dbReference type="Pfam" id="PF17900">
    <property type="entry name" value="Peptidase_M1_N"/>
    <property type="match status" value="1"/>
</dbReference>
<evidence type="ECO:0000256" key="1">
    <source>
        <dbReference type="SAM" id="Phobius"/>
    </source>
</evidence>
<dbReference type="PANTHER" id="PTHR11533">
    <property type="entry name" value="PROTEASE M1 ZINC METALLOPROTEASE"/>
    <property type="match status" value="1"/>
</dbReference>
<gene>
    <name evidence="3" type="ORF">UPYG_G00261670</name>
</gene>
<dbReference type="SUPFAM" id="SSF63737">
    <property type="entry name" value="Leukotriene A4 hydrolase N-terminal domain"/>
    <property type="match status" value="1"/>
</dbReference>
<dbReference type="InterPro" id="IPR042097">
    <property type="entry name" value="Aminopeptidase_N-like_N_sf"/>
</dbReference>
<proteinExistence type="predicted"/>
<accession>A0ABD0WUU9</accession>
<evidence type="ECO:0000313" key="4">
    <source>
        <dbReference type="Proteomes" id="UP001557470"/>
    </source>
</evidence>
<reference evidence="3 4" key="1">
    <citation type="submission" date="2024-06" db="EMBL/GenBank/DDBJ databases">
        <authorList>
            <person name="Pan Q."/>
            <person name="Wen M."/>
            <person name="Jouanno E."/>
            <person name="Zahm M."/>
            <person name="Klopp C."/>
            <person name="Cabau C."/>
            <person name="Louis A."/>
            <person name="Berthelot C."/>
            <person name="Parey E."/>
            <person name="Roest Crollius H."/>
            <person name="Montfort J."/>
            <person name="Robinson-Rechavi M."/>
            <person name="Bouchez O."/>
            <person name="Lampietro C."/>
            <person name="Lopez Roques C."/>
            <person name="Donnadieu C."/>
            <person name="Postlethwait J."/>
            <person name="Bobe J."/>
            <person name="Verreycken H."/>
            <person name="Guiguen Y."/>
        </authorList>
    </citation>
    <scope>NUCLEOTIDE SEQUENCE [LARGE SCALE GENOMIC DNA]</scope>
    <source>
        <strain evidence="3">Up_M1</strain>
        <tissue evidence="3">Testis</tissue>
    </source>
</reference>
<keyword evidence="1" id="KW-0812">Transmembrane</keyword>
<keyword evidence="1" id="KW-0472">Membrane</keyword>
<dbReference type="InterPro" id="IPR045357">
    <property type="entry name" value="Aminopeptidase_N-like_N"/>
</dbReference>
<dbReference type="PANTHER" id="PTHR11533:SF172">
    <property type="entry name" value="AMINOPEPTIDASE N"/>
    <property type="match status" value="1"/>
</dbReference>
<sequence length="178" mass="20071">MEKSRKISKLCVLCIVLGVLSVATIVTLWAIALTDSSGVSAPWDKYRLPDTLKPDYYNLTLWPRLKPNAQGLYIFTGKSTVVFKCMKETDLILIHSNKLNYTKWEDGNLAKLSALGSIKAPTIKTSWLKETTQFLVVQLDDKLTAGESYKLYTEYVGELADDLAGFYRSEYEEDGVKK</sequence>